<keyword evidence="2" id="KW-0521">NADP</keyword>
<evidence type="ECO:0000256" key="3">
    <source>
        <dbReference type="ARBA" id="ARBA00023002"/>
    </source>
</evidence>
<proteinExistence type="inferred from homology"/>
<dbReference type="InterPro" id="IPR036291">
    <property type="entry name" value="NAD(P)-bd_dom_sf"/>
</dbReference>
<keyword evidence="5" id="KW-1185">Reference proteome</keyword>
<dbReference type="AlphaFoldDB" id="A0A139IB88"/>
<dbReference type="EMBL" id="LFZO01000168">
    <property type="protein sequence ID" value="KXT12031.1"/>
    <property type="molecule type" value="Genomic_DNA"/>
</dbReference>
<keyword evidence="3" id="KW-0560">Oxidoreductase</keyword>
<accession>A0A139IB88</accession>
<dbReference type="Pfam" id="PF00106">
    <property type="entry name" value="adh_short"/>
    <property type="match status" value="1"/>
</dbReference>
<sequence>MWPPKPTFREEDIPDLYGKVCIVTGGSGGIGKEVIRILYSKNATVYVGARSEERANHAIREAKRLGPQDSKGVLRFLHMDFCDLRTIKPAVETFKKLEQGGNKLHVLINNAGIQTSSSSSSGNGDKTAQDWEIHFGVNVLAPFLLTQLLTPTMLETAKTDPDVRVVWVGSLSVELLGERSRGISHHFLEHCRQLSPLQRYGISKASAWLHGSEMARRFPDITSIICNPGHLKSDLYREQNKLLQSVLRTLVLYPPVYGALTELKAAVSPAVRKEDSGRWMVPWGRWQPIRSDLMDAVKAVEDGGNGHAQEFWDWCSSQCIAFV</sequence>
<reference evidence="4 5" key="1">
    <citation type="submission" date="2015-07" db="EMBL/GenBank/DDBJ databases">
        <title>Comparative genomics of the Sigatoka disease complex on banana suggests a link between parallel evolutionary changes in Pseudocercospora fijiensis and Pseudocercospora eumusae and increased virulence on the banana host.</title>
        <authorList>
            <person name="Chang T.-C."/>
            <person name="Salvucci A."/>
            <person name="Crous P.W."/>
            <person name="Stergiopoulos I."/>
        </authorList>
    </citation>
    <scope>NUCLEOTIDE SEQUENCE [LARGE SCALE GENOMIC DNA]</scope>
    <source>
        <strain evidence="4 5">CBS 116634</strain>
    </source>
</reference>
<dbReference type="Proteomes" id="UP000073492">
    <property type="component" value="Unassembled WGS sequence"/>
</dbReference>
<protein>
    <submittedName>
        <fullName evidence="4">Uncharacterized protein</fullName>
    </submittedName>
</protein>
<dbReference type="SUPFAM" id="SSF51735">
    <property type="entry name" value="NAD(P)-binding Rossmann-fold domains"/>
    <property type="match status" value="1"/>
</dbReference>
<gene>
    <name evidence="4" type="ORF">AC579_4684</name>
</gene>
<evidence type="ECO:0000313" key="4">
    <source>
        <dbReference type="EMBL" id="KXT12031.1"/>
    </source>
</evidence>
<dbReference type="STRING" id="113226.A0A139IB88"/>
<dbReference type="Gene3D" id="3.40.50.720">
    <property type="entry name" value="NAD(P)-binding Rossmann-like Domain"/>
    <property type="match status" value="1"/>
</dbReference>
<dbReference type="InterPro" id="IPR002347">
    <property type="entry name" value="SDR_fam"/>
</dbReference>
<organism evidence="4 5">
    <name type="scientific">Pseudocercospora musae</name>
    <dbReference type="NCBI Taxonomy" id="113226"/>
    <lineage>
        <taxon>Eukaryota</taxon>
        <taxon>Fungi</taxon>
        <taxon>Dikarya</taxon>
        <taxon>Ascomycota</taxon>
        <taxon>Pezizomycotina</taxon>
        <taxon>Dothideomycetes</taxon>
        <taxon>Dothideomycetidae</taxon>
        <taxon>Mycosphaerellales</taxon>
        <taxon>Mycosphaerellaceae</taxon>
        <taxon>Pseudocercospora</taxon>
    </lineage>
</organism>
<dbReference type="GO" id="GO:0016491">
    <property type="term" value="F:oxidoreductase activity"/>
    <property type="evidence" value="ECO:0007669"/>
    <property type="project" value="UniProtKB-KW"/>
</dbReference>
<evidence type="ECO:0000256" key="1">
    <source>
        <dbReference type="ARBA" id="ARBA00006484"/>
    </source>
</evidence>
<dbReference type="PANTHER" id="PTHR24320:SF236">
    <property type="entry name" value="SHORT-CHAIN DEHYDROGENASE-RELATED"/>
    <property type="match status" value="1"/>
</dbReference>
<comment type="similarity">
    <text evidence="1">Belongs to the short-chain dehydrogenases/reductases (SDR) family.</text>
</comment>
<evidence type="ECO:0000256" key="2">
    <source>
        <dbReference type="ARBA" id="ARBA00022857"/>
    </source>
</evidence>
<comment type="caution">
    <text evidence="4">The sequence shown here is derived from an EMBL/GenBank/DDBJ whole genome shotgun (WGS) entry which is preliminary data.</text>
</comment>
<dbReference type="PRINTS" id="PR00081">
    <property type="entry name" value="GDHRDH"/>
</dbReference>
<evidence type="ECO:0000313" key="5">
    <source>
        <dbReference type="Proteomes" id="UP000073492"/>
    </source>
</evidence>
<name>A0A139IB88_9PEZI</name>
<dbReference type="PANTHER" id="PTHR24320">
    <property type="entry name" value="RETINOL DEHYDROGENASE"/>
    <property type="match status" value="1"/>
</dbReference>
<dbReference type="OrthoDB" id="191139at2759"/>